<dbReference type="EMBL" id="VEPZ02001720">
    <property type="protein sequence ID" value="KAE8661622.1"/>
    <property type="molecule type" value="Genomic_DNA"/>
</dbReference>
<dbReference type="Proteomes" id="UP000436088">
    <property type="component" value="Unassembled WGS sequence"/>
</dbReference>
<evidence type="ECO:0000313" key="12">
    <source>
        <dbReference type="Proteomes" id="UP000436088"/>
    </source>
</evidence>
<dbReference type="PRINTS" id="PR00503">
    <property type="entry name" value="BROMODOMAIN"/>
</dbReference>
<dbReference type="PANTHER" id="PTHR46136">
    <property type="entry name" value="TRANSCRIPTION FACTOR GTE8"/>
    <property type="match status" value="1"/>
</dbReference>
<dbReference type="GO" id="GO:0016301">
    <property type="term" value="F:kinase activity"/>
    <property type="evidence" value="ECO:0007669"/>
    <property type="project" value="UniProtKB-KW"/>
</dbReference>
<name>A0A6A2WMR8_HIBSY</name>
<comment type="caution">
    <text evidence="11">The sequence shown here is derived from an EMBL/GenBank/DDBJ whole genome shotgun (WGS) entry which is preliminary data.</text>
</comment>
<dbReference type="InterPro" id="IPR001487">
    <property type="entry name" value="Bromodomain"/>
</dbReference>
<gene>
    <name evidence="11" type="ORF">F3Y22_tig00113725pilonHSYRG01519</name>
</gene>
<feature type="region of interest" description="Disordered" evidence="8">
    <location>
        <begin position="410"/>
        <end position="462"/>
    </location>
</feature>
<dbReference type="PROSITE" id="PS50014">
    <property type="entry name" value="BROMODOMAIN_2"/>
    <property type="match status" value="1"/>
</dbReference>
<feature type="domain" description="Bromo" evidence="9">
    <location>
        <begin position="188"/>
        <end position="260"/>
    </location>
</feature>
<evidence type="ECO:0000259" key="9">
    <source>
        <dbReference type="PROSITE" id="PS50014"/>
    </source>
</evidence>
<keyword evidence="6" id="KW-0539">Nucleus</keyword>
<evidence type="ECO:0000256" key="8">
    <source>
        <dbReference type="SAM" id="MobiDB-lite"/>
    </source>
</evidence>
<sequence length="645" mass="71664">MLGKSDRFAGGYYCGPYEPPGETEGCGSSGRIDNEIAASENSSASIRKCISLNLVKGHTFGVTRQVLSPPHMSQSERKDLIHRFSGELEQIRMLQKKVELQRTNGISVSSSCDILSCSNGKNLPHELDFQKSSIYSCPGNKKNASSGKACKFSRDVSGRFESAKHASAANTTHIIMMKQCEGLLKRLMSHQYGWVFNKPVDIVKLNIPDYFNVIKNPMDLGTVKKKIASGAYANPLEFHADVKLTFGNAMTYNSPRNNVHAMADTLNKFFEVRWKNIEKRLPVTGAQLVQGKAPVEDIVSSKTMPPAKKRKTTSVTQEGVLGPVNRMTDEEKHNLGRELESLLAEMPLHIVDFLKKHSSNGTEPGEEIEIDIDDLSDDTLFTLRKLLDDYLLEKQKNQSRAEPCEIELQNESGLRNYPPVSSCPPVEIEKDKGQRNSKSVSPGSKRGLEIGCSSDSEPDGAKAANSVEAMKMLEAADSGTQLDEKMCAENHLDSTDISPEKLFRSALLKKKFADTILKAREKTLTQCENGVPEQLHRKEELEQQRKNDRIVSGEVSDTEKARLQAEAMVAEDAQRRAVAEAEAKARRKRELEREAARQALLKVEKTIEINENARILEDLEMLRVAPAEQLLSSVDETSPDHSHDG</sequence>
<dbReference type="InterPro" id="IPR038336">
    <property type="entry name" value="NET_sf"/>
</dbReference>
<evidence type="ECO:0000256" key="7">
    <source>
        <dbReference type="PROSITE-ProRule" id="PRU00035"/>
    </source>
</evidence>
<accession>A0A6A2WMR8</accession>
<dbReference type="PANTHER" id="PTHR46136:SF1">
    <property type="entry name" value="TRANSCRIPTION FACTOR GTE11-RELATED"/>
    <property type="match status" value="1"/>
</dbReference>
<dbReference type="PROSITE" id="PS51525">
    <property type="entry name" value="NET"/>
    <property type="match status" value="1"/>
</dbReference>
<dbReference type="InterPro" id="IPR052442">
    <property type="entry name" value="Env_Response_Regulator"/>
</dbReference>
<protein>
    <submittedName>
        <fullName evidence="11">Thymidylate kinase-like isoform X1</fullName>
    </submittedName>
</protein>
<dbReference type="Pfam" id="PF17035">
    <property type="entry name" value="BET"/>
    <property type="match status" value="1"/>
</dbReference>
<dbReference type="CDD" id="cd05506">
    <property type="entry name" value="Bromo_plant1"/>
    <property type="match status" value="1"/>
</dbReference>
<dbReference type="Gene3D" id="1.20.920.10">
    <property type="entry name" value="Bromodomain-like"/>
    <property type="match status" value="1"/>
</dbReference>
<dbReference type="InterPro" id="IPR027353">
    <property type="entry name" value="NET_dom"/>
</dbReference>
<evidence type="ECO:0000256" key="3">
    <source>
        <dbReference type="ARBA" id="ARBA00023054"/>
    </source>
</evidence>
<evidence type="ECO:0000313" key="11">
    <source>
        <dbReference type="EMBL" id="KAE8661622.1"/>
    </source>
</evidence>
<dbReference type="InterPro" id="IPR036427">
    <property type="entry name" value="Bromodomain-like_sf"/>
</dbReference>
<comment type="subcellular location">
    <subcellularLocation>
        <location evidence="1">Nucleus</location>
    </subcellularLocation>
</comment>
<evidence type="ECO:0000259" key="10">
    <source>
        <dbReference type="PROSITE" id="PS51525"/>
    </source>
</evidence>
<keyword evidence="4 7" id="KW-0103">Bromodomain</keyword>
<dbReference type="AlphaFoldDB" id="A0A6A2WMR8"/>
<reference evidence="11" key="1">
    <citation type="submission" date="2019-09" db="EMBL/GenBank/DDBJ databases">
        <title>Draft genome information of white flower Hibiscus syriacus.</title>
        <authorList>
            <person name="Kim Y.-M."/>
        </authorList>
    </citation>
    <scope>NUCLEOTIDE SEQUENCE [LARGE SCALE GENOMIC DNA]</scope>
    <source>
        <strain evidence="11">YM2019G1</strain>
    </source>
</reference>
<keyword evidence="5" id="KW-0804">Transcription</keyword>
<evidence type="ECO:0000256" key="4">
    <source>
        <dbReference type="ARBA" id="ARBA00023117"/>
    </source>
</evidence>
<keyword evidence="2" id="KW-0805">Transcription regulation</keyword>
<evidence type="ECO:0000256" key="2">
    <source>
        <dbReference type="ARBA" id="ARBA00023015"/>
    </source>
</evidence>
<dbReference type="SMART" id="SM00297">
    <property type="entry name" value="BROMO"/>
    <property type="match status" value="1"/>
</dbReference>
<evidence type="ECO:0000256" key="5">
    <source>
        <dbReference type="ARBA" id="ARBA00023163"/>
    </source>
</evidence>
<evidence type="ECO:0000256" key="1">
    <source>
        <dbReference type="ARBA" id="ARBA00004123"/>
    </source>
</evidence>
<keyword evidence="3" id="KW-0175">Coiled coil</keyword>
<dbReference type="GO" id="GO:0005634">
    <property type="term" value="C:nucleus"/>
    <property type="evidence" value="ECO:0007669"/>
    <property type="project" value="UniProtKB-SubCell"/>
</dbReference>
<feature type="domain" description="NET" evidence="10">
    <location>
        <begin position="317"/>
        <end position="398"/>
    </location>
</feature>
<dbReference type="InterPro" id="IPR037377">
    <property type="entry name" value="GTE_bromo"/>
</dbReference>
<dbReference type="Gene3D" id="1.20.1270.220">
    <property type="match status" value="1"/>
</dbReference>
<keyword evidence="12" id="KW-1185">Reference proteome</keyword>
<dbReference type="Pfam" id="PF00439">
    <property type="entry name" value="Bromodomain"/>
    <property type="match status" value="1"/>
</dbReference>
<evidence type="ECO:0000256" key="6">
    <source>
        <dbReference type="ARBA" id="ARBA00023242"/>
    </source>
</evidence>
<dbReference type="SUPFAM" id="SSF47370">
    <property type="entry name" value="Bromodomain"/>
    <property type="match status" value="1"/>
</dbReference>
<organism evidence="11 12">
    <name type="scientific">Hibiscus syriacus</name>
    <name type="common">Rose of Sharon</name>
    <dbReference type="NCBI Taxonomy" id="106335"/>
    <lineage>
        <taxon>Eukaryota</taxon>
        <taxon>Viridiplantae</taxon>
        <taxon>Streptophyta</taxon>
        <taxon>Embryophyta</taxon>
        <taxon>Tracheophyta</taxon>
        <taxon>Spermatophyta</taxon>
        <taxon>Magnoliopsida</taxon>
        <taxon>eudicotyledons</taxon>
        <taxon>Gunneridae</taxon>
        <taxon>Pentapetalae</taxon>
        <taxon>rosids</taxon>
        <taxon>malvids</taxon>
        <taxon>Malvales</taxon>
        <taxon>Malvaceae</taxon>
        <taxon>Malvoideae</taxon>
        <taxon>Hibiscus</taxon>
    </lineage>
</organism>
<proteinExistence type="predicted"/>